<dbReference type="EMBL" id="MSTI01000007">
    <property type="protein sequence ID" value="OLV20218.1"/>
    <property type="molecule type" value="Genomic_DNA"/>
</dbReference>
<proteinExistence type="predicted"/>
<reference evidence="2 3" key="1">
    <citation type="submission" date="2017-01" db="EMBL/GenBank/DDBJ databases">
        <title>Genome Analysis of Deinococcus marmoris KOPRI26562.</title>
        <authorList>
            <person name="Kim J.H."/>
            <person name="Oh H.-M."/>
        </authorList>
    </citation>
    <scope>NUCLEOTIDE SEQUENCE [LARGE SCALE GENOMIC DNA]</scope>
    <source>
        <strain evidence="2 3">KOPRI26562</strain>
    </source>
</reference>
<feature type="region of interest" description="Disordered" evidence="1">
    <location>
        <begin position="39"/>
        <end position="71"/>
    </location>
</feature>
<evidence type="ECO:0000313" key="2">
    <source>
        <dbReference type="EMBL" id="OLV20218.1"/>
    </source>
</evidence>
<dbReference type="Proteomes" id="UP000186607">
    <property type="component" value="Unassembled WGS sequence"/>
</dbReference>
<feature type="compositionally biased region" description="Pro residues" evidence="1">
    <location>
        <begin position="58"/>
        <end position="67"/>
    </location>
</feature>
<dbReference type="STRING" id="249408.BOO71_0000682"/>
<protein>
    <submittedName>
        <fullName evidence="2">Uncharacterized protein</fullName>
    </submittedName>
</protein>
<keyword evidence="3" id="KW-1185">Reference proteome</keyword>
<dbReference type="RefSeq" id="WP_254842976.1">
    <property type="nucleotide sequence ID" value="NZ_MSTI01000007.1"/>
</dbReference>
<evidence type="ECO:0000313" key="3">
    <source>
        <dbReference type="Proteomes" id="UP000186607"/>
    </source>
</evidence>
<dbReference type="AlphaFoldDB" id="A0A1U7P4Y3"/>
<gene>
    <name evidence="2" type="ORF">BOO71_0000682</name>
</gene>
<name>A0A1U7P4Y3_9DEIO</name>
<organism evidence="2 3">
    <name type="scientific">Deinococcus marmoris</name>
    <dbReference type="NCBI Taxonomy" id="249408"/>
    <lineage>
        <taxon>Bacteria</taxon>
        <taxon>Thermotogati</taxon>
        <taxon>Deinococcota</taxon>
        <taxon>Deinococci</taxon>
        <taxon>Deinococcales</taxon>
        <taxon>Deinococcaceae</taxon>
        <taxon>Deinococcus</taxon>
    </lineage>
</organism>
<evidence type="ECO:0000256" key="1">
    <source>
        <dbReference type="SAM" id="MobiDB-lite"/>
    </source>
</evidence>
<sequence length="162" mass="16782">MSGSLTAELQALARPELDILYAELGQLVTIYAQQDAVSAGGAGELPPEDYDENGNPVNPLPDDPTPDTPGAGVPLGTFGCIAMQLDATERARAGIGADIPVPVWEVYIHHSAPLATPGVLLVVTGGELPAPLRLRPLADAEDIGTQRCAWAVLGKAQNALRG</sequence>
<accession>A0A1U7P4Y3</accession>
<comment type="caution">
    <text evidence="2">The sequence shown here is derived from an EMBL/GenBank/DDBJ whole genome shotgun (WGS) entry which is preliminary data.</text>
</comment>